<dbReference type="Proteomes" id="UP000221165">
    <property type="component" value="Unassembled WGS sequence"/>
</dbReference>
<feature type="region of interest" description="Disordered" evidence="2">
    <location>
        <begin position="215"/>
        <end position="235"/>
    </location>
</feature>
<feature type="region of interest" description="Disordered" evidence="2">
    <location>
        <begin position="149"/>
        <end position="169"/>
    </location>
</feature>
<evidence type="ECO:0000313" key="3">
    <source>
        <dbReference type="EMBL" id="PHJ18796.1"/>
    </source>
</evidence>
<comment type="caution">
    <text evidence="3">The sequence shown here is derived from an EMBL/GenBank/DDBJ whole genome shotgun (WGS) entry which is preliminary data.</text>
</comment>
<reference evidence="3 4" key="1">
    <citation type="journal article" date="2017" name="Int. J. Parasitol.">
        <title>The genome of the protozoan parasite Cystoisospora suis and a reverse vaccinology approach to identify vaccine candidates.</title>
        <authorList>
            <person name="Palmieri N."/>
            <person name="Shrestha A."/>
            <person name="Ruttkowski B."/>
            <person name="Beck T."/>
            <person name="Vogl C."/>
            <person name="Tomley F."/>
            <person name="Blake D.P."/>
            <person name="Joachim A."/>
        </authorList>
    </citation>
    <scope>NUCLEOTIDE SEQUENCE [LARGE SCALE GENOMIC DNA]</scope>
    <source>
        <strain evidence="3 4">Wien I</strain>
    </source>
</reference>
<accession>A0A2C6KR80</accession>
<dbReference type="GeneID" id="94430734"/>
<feature type="compositionally biased region" description="Basic and acidic residues" evidence="2">
    <location>
        <begin position="155"/>
        <end position="169"/>
    </location>
</feature>
<dbReference type="PANTHER" id="PTHR31353:SF1">
    <property type="entry name" value="PROTEIN FAM98B"/>
    <property type="match status" value="1"/>
</dbReference>
<name>A0A2C6KR80_9APIC</name>
<dbReference type="GO" id="GO:0072669">
    <property type="term" value="C:tRNA-splicing ligase complex"/>
    <property type="evidence" value="ECO:0007669"/>
    <property type="project" value="TreeGrafter"/>
</dbReference>
<comment type="similarity">
    <text evidence="1">Belongs to the FAM98 family.</text>
</comment>
<evidence type="ECO:0000256" key="1">
    <source>
        <dbReference type="ARBA" id="ARBA00007218"/>
    </source>
</evidence>
<keyword evidence="4" id="KW-1185">Reference proteome</keyword>
<dbReference type="RefSeq" id="XP_067920501.1">
    <property type="nucleotide sequence ID" value="XM_068067523.1"/>
</dbReference>
<dbReference type="InterPro" id="IPR018797">
    <property type="entry name" value="FAM98"/>
</dbReference>
<dbReference type="OrthoDB" id="5863171at2759"/>
<dbReference type="PANTHER" id="PTHR31353">
    <property type="entry name" value="FAM98"/>
    <property type="match status" value="1"/>
</dbReference>
<evidence type="ECO:0000313" key="4">
    <source>
        <dbReference type="Proteomes" id="UP000221165"/>
    </source>
</evidence>
<dbReference type="Pfam" id="PF10239">
    <property type="entry name" value="DUF2465"/>
    <property type="match status" value="1"/>
</dbReference>
<evidence type="ECO:0000256" key="2">
    <source>
        <dbReference type="SAM" id="MobiDB-lite"/>
    </source>
</evidence>
<gene>
    <name evidence="3" type="ORF">CSUI_007377</name>
</gene>
<dbReference type="AlphaFoldDB" id="A0A2C6KR80"/>
<proteinExistence type="inferred from homology"/>
<dbReference type="EMBL" id="MIGC01003885">
    <property type="protein sequence ID" value="PHJ18796.1"/>
    <property type="molecule type" value="Genomic_DNA"/>
</dbReference>
<protein>
    <submittedName>
        <fullName evidence="3">Protein fam98a-like</fullName>
    </submittedName>
</protein>
<dbReference type="VEuPathDB" id="ToxoDB:CSUI_007377"/>
<sequence length="394" mass="44263">MTRASSSASSVDSFGGCVGLEELRGALETSYDTINKKRTNTYSQQEILLFLNDESFFPLVRQIISEIQYLEEGKTSPKSDVKQKEALLSFIQSRGYLLPRESLSSLGTSEEDFSLKRLLLYNLLADLQTCRLLAKKRIRRDLAFASLAGPGEGEGNERRSHAVEDQAKEKSQQALEMIKKISNTLGVYTEKEGCCDTFRDAVQLDLLSKALEKNGRSHPLPQSKEALVPAPPPSSTSGDKLLSIVERLDAEYLLRRRVMLRRLDVTVQAFLWSRKAQENDRAVATVLQDMRSWRDRLLNRHINLYDVFAIKKSLFTTRLSLPISRSTMCDEEEGRDTCPSSSSSRSPLAIKNLIIGPVPDRGGIPEGYSMHQVRQDVLRANEYMRSKDSSSSSS</sequence>
<feature type="non-terminal residue" evidence="3">
    <location>
        <position position="394"/>
    </location>
</feature>
<organism evidence="3 4">
    <name type="scientific">Cystoisospora suis</name>
    <dbReference type="NCBI Taxonomy" id="483139"/>
    <lineage>
        <taxon>Eukaryota</taxon>
        <taxon>Sar</taxon>
        <taxon>Alveolata</taxon>
        <taxon>Apicomplexa</taxon>
        <taxon>Conoidasida</taxon>
        <taxon>Coccidia</taxon>
        <taxon>Eucoccidiorida</taxon>
        <taxon>Eimeriorina</taxon>
        <taxon>Sarcocystidae</taxon>
        <taxon>Cystoisospora</taxon>
    </lineage>
</organism>